<feature type="compositionally biased region" description="Polar residues" evidence="1">
    <location>
        <begin position="251"/>
        <end position="260"/>
    </location>
</feature>
<dbReference type="AlphaFoldDB" id="A0A9W9BR09"/>
<feature type="region of interest" description="Disordered" evidence="1">
    <location>
        <begin position="231"/>
        <end position="280"/>
    </location>
</feature>
<name>A0A9W9BR09_9HYPO</name>
<comment type="caution">
    <text evidence="2">The sequence shown here is derived from an EMBL/GenBank/DDBJ whole genome shotgun (WGS) entry which is preliminary data.</text>
</comment>
<evidence type="ECO:0000256" key="1">
    <source>
        <dbReference type="SAM" id="MobiDB-lite"/>
    </source>
</evidence>
<accession>A0A9W9BR09</accession>
<proteinExistence type="predicted"/>
<sequence length="496" mass="54384">MSNSSSDALKWLRLDKDGQSDIFYSSLGAIVASTLLALHLNVPPPRPEPGSGFFLRRLWEGEVLYHLRYQLSWAMMVVIAPELLVSLAFGDWRAASQGVSVFGAFGRKSIRDWTLVHASFANMGGIRLKMIHSGQEIPLAKIPSDLVASIPRFLDHINAQPKPLNIAWEKLKSWRLGLFEKISVLFHAIKGFSRRPFKGKELEQTREDDSQGGIETVELASIVSDHDENLAIQGTTNTNPGDDTPEEPQAGPSTADQTSVDLEPDSVPLPPSPISVHEEEDTIQPSTLASEPIILYLNATQIVAAQIFGILDDIPDVTTVAIEDRSKTNALMKVSSMIPLIWFAVRVVAKRITGQVISRLELASSTYILCSLLAYVLYWSKPQGVERSMDYLVEPSNTVRPVTDQDLEVLEKLGGSSFLRRNFVPPFGMDGQSVRPTQPIPTGTSLTAFAAFGSEPGILFADDDFAGTLVGVIFGGLYFLGWDSSSLSSMVERVAR</sequence>
<protein>
    <submittedName>
        <fullName evidence="2">Uncharacterized protein</fullName>
    </submittedName>
</protein>
<organism evidence="2 3">
    <name type="scientific">Fusarium piperis</name>
    <dbReference type="NCBI Taxonomy" id="1435070"/>
    <lineage>
        <taxon>Eukaryota</taxon>
        <taxon>Fungi</taxon>
        <taxon>Dikarya</taxon>
        <taxon>Ascomycota</taxon>
        <taxon>Pezizomycotina</taxon>
        <taxon>Sordariomycetes</taxon>
        <taxon>Hypocreomycetidae</taxon>
        <taxon>Hypocreales</taxon>
        <taxon>Nectriaceae</taxon>
        <taxon>Fusarium</taxon>
        <taxon>Fusarium solani species complex</taxon>
    </lineage>
</organism>
<dbReference type="PANTHER" id="PTHR35043:SF7">
    <property type="entry name" value="TRANSCRIPTION FACTOR DOMAIN-CONTAINING PROTEIN"/>
    <property type="match status" value="1"/>
</dbReference>
<dbReference type="OrthoDB" id="5149030at2759"/>
<gene>
    <name evidence="2" type="ORF">N0V84_003180</name>
</gene>
<dbReference type="PANTHER" id="PTHR35043">
    <property type="entry name" value="TRANSCRIPTION FACTOR DOMAIN-CONTAINING PROTEIN"/>
    <property type="match status" value="1"/>
</dbReference>
<reference evidence="2" key="1">
    <citation type="submission" date="2022-10" db="EMBL/GenBank/DDBJ databases">
        <title>Tapping the CABI collections for fungal endophytes: first genome assemblies for Collariella, Neodidymelliopsis, Ascochyta clinopodiicola, Didymella pomorum, Didymosphaeria variabile, Neocosmospora piperis and Neocucurbitaria cava.</title>
        <authorList>
            <person name="Hill R."/>
        </authorList>
    </citation>
    <scope>NUCLEOTIDE SEQUENCE</scope>
    <source>
        <strain evidence="2">IMI 366586</strain>
    </source>
</reference>
<feature type="compositionally biased region" description="Polar residues" evidence="1">
    <location>
        <begin position="232"/>
        <end position="241"/>
    </location>
</feature>
<keyword evidence="3" id="KW-1185">Reference proteome</keyword>
<dbReference type="Proteomes" id="UP001140502">
    <property type="component" value="Unassembled WGS sequence"/>
</dbReference>
<dbReference type="EMBL" id="JAPEUR010000043">
    <property type="protein sequence ID" value="KAJ4326314.1"/>
    <property type="molecule type" value="Genomic_DNA"/>
</dbReference>
<evidence type="ECO:0000313" key="2">
    <source>
        <dbReference type="EMBL" id="KAJ4326314.1"/>
    </source>
</evidence>
<evidence type="ECO:0000313" key="3">
    <source>
        <dbReference type="Proteomes" id="UP001140502"/>
    </source>
</evidence>